<organism evidence="13 14">
    <name type="scientific">Actinokineospora bangkokensis</name>
    <dbReference type="NCBI Taxonomy" id="1193682"/>
    <lineage>
        <taxon>Bacteria</taxon>
        <taxon>Bacillati</taxon>
        <taxon>Actinomycetota</taxon>
        <taxon>Actinomycetes</taxon>
        <taxon>Pseudonocardiales</taxon>
        <taxon>Pseudonocardiaceae</taxon>
        <taxon>Actinokineospora</taxon>
    </lineage>
</organism>
<evidence type="ECO:0000313" key="14">
    <source>
        <dbReference type="Proteomes" id="UP000186040"/>
    </source>
</evidence>
<dbReference type="GO" id="GO:0005524">
    <property type="term" value="F:ATP binding"/>
    <property type="evidence" value="ECO:0007669"/>
    <property type="project" value="UniProtKB-KW"/>
</dbReference>
<dbReference type="GO" id="GO:0016020">
    <property type="term" value="C:membrane"/>
    <property type="evidence" value="ECO:0007669"/>
    <property type="project" value="InterPro"/>
</dbReference>
<dbReference type="InterPro" id="IPR036890">
    <property type="entry name" value="HATPase_C_sf"/>
</dbReference>
<evidence type="ECO:0000256" key="8">
    <source>
        <dbReference type="ARBA" id="ARBA00023012"/>
    </source>
</evidence>
<dbReference type="PANTHER" id="PTHR24421">
    <property type="entry name" value="NITRATE/NITRITE SENSOR PROTEIN NARX-RELATED"/>
    <property type="match status" value="1"/>
</dbReference>
<reference evidence="13 14" key="1">
    <citation type="submission" date="2016-10" db="EMBL/GenBank/DDBJ databases">
        <title>The Draft Genome Sequence of Actinokineospora bangkokensis 44EHWT reveals the biosynthetic pathway of antifungal compounds Thailandins with unusual extender unit butylmalonyl-CoA.</title>
        <authorList>
            <person name="Greule A."/>
            <person name="Intra B."/>
            <person name="Flemming S."/>
            <person name="Rommel M.G."/>
            <person name="Panbangred W."/>
            <person name="Bechthold A."/>
        </authorList>
    </citation>
    <scope>NUCLEOTIDE SEQUENCE [LARGE SCALE GENOMIC DNA]</scope>
    <source>
        <strain evidence="13 14">44EHW</strain>
    </source>
</reference>
<feature type="domain" description="Signal transduction histidine kinase subgroup 3 dimerisation and phosphoacceptor" evidence="11">
    <location>
        <begin position="185"/>
        <end position="250"/>
    </location>
</feature>
<dbReference type="EC" id="2.7.13.3" evidence="2"/>
<evidence type="ECO:0000256" key="2">
    <source>
        <dbReference type="ARBA" id="ARBA00012438"/>
    </source>
</evidence>
<dbReference type="Pfam" id="PF02518">
    <property type="entry name" value="HATPase_c"/>
    <property type="match status" value="1"/>
</dbReference>
<dbReference type="GO" id="GO:0000155">
    <property type="term" value="F:phosphorelay sensor kinase activity"/>
    <property type="evidence" value="ECO:0007669"/>
    <property type="project" value="InterPro"/>
</dbReference>
<evidence type="ECO:0000259" key="11">
    <source>
        <dbReference type="Pfam" id="PF07730"/>
    </source>
</evidence>
<keyword evidence="8" id="KW-0902">Two-component regulatory system</keyword>
<evidence type="ECO:0000256" key="7">
    <source>
        <dbReference type="ARBA" id="ARBA00022840"/>
    </source>
</evidence>
<dbReference type="AlphaFoldDB" id="A0A1Q9LG58"/>
<dbReference type="InterPro" id="IPR050482">
    <property type="entry name" value="Sensor_HK_TwoCompSys"/>
</dbReference>
<keyword evidence="9" id="KW-0472">Membrane</keyword>
<sequence>MRRLSLWFKAHPTAGDVVLVLVLAAFEFIAGAARIPTGVAEPWYWVVGAGLLLPLVVRRRKPVLSAYCVLGAGFVQLVTHAYPGARFADLALGISLYTLVAYATRRHGGLYAVWLAIGTVVWALLRLQGFNGVFVVAVYAVIFALCWTLGEFSGARRAYQLEVERRLELLETERGQQARIAVADERTRIARELHDVVAHAVSVIVVQADGAAYAVRGAPETAEQALATISATGREALTELRRLLGVLRSEHGESDRAPQPGAQSLADLAERVRGTGVPVELELSGGLDALPAGVGLGVYRIVQEALTNTIKHAGPGARARVRVRRGGDQVELEVLDEGAGRSRVVAPGSGNGLIGMRERANVFGGTLSAGPRPEGGWRVHAVLPVAEG</sequence>
<dbReference type="OrthoDB" id="227596at2"/>
<evidence type="ECO:0000256" key="1">
    <source>
        <dbReference type="ARBA" id="ARBA00000085"/>
    </source>
</evidence>
<evidence type="ECO:0000313" key="13">
    <source>
        <dbReference type="EMBL" id="OLR91000.1"/>
    </source>
</evidence>
<dbReference type="Gene3D" id="3.30.565.10">
    <property type="entry name" value="Histidine kinase-like ATPase, C-terminal domain"/>
    <property type="match status" value="1"/>
</dbReference>
<dbReference type="Pfam" id="PF07730">
    <property type="entry name" value="HisKA_3"/>
    <property type="match status" value="1"/>
</dbReference>
<name>A0A1Q9LG58_9PSEU</name>
<evidence type="ECO:0000256" key="9">
    <source>
        <dbReference type="SAM" id="Phobius"/>
    </source>
</evidence>
<feature type="transmembrane region" description="Helical" evidence="9">
    <location>
        <begin position="133"/>
        <end position="150"/>
    </location>
</feature>
<evidence type="ECO:0000259" key="12">
    <source>
        <dbReference type="Pfam" id="PF23539"/>
    </source>
</evidence>
<dbReference type="InterPro" id="IPR003594">
    <property type="entry name" value="HATPase_dom"/>
</dbReference>
<protein>
    <recommendedName>
        <fullName evidence="2">histidine kinase</fullName>
        <ecNumber evidence="2">2.7.13.3</ecNumber>
    </recommendedName>
</protein>
<evidence type="ECO:0000259" key="10">
    <source>
        <dbReference type="Pfam" id="PF02518"/>
    </source>
</evidence>
<keyword evidence="7" id="KW-0067">ATP-binding</keyword>
<dbReference type="InterPro" id="IPR055558">
    <property type="entry name" value="DUF7134"/>
</dbReference>
<dbReference type="RefSeq" id="WP_075977673.1">
    <property type="nucleotide sequence ID" value="NZ_MKQR01000026.1"/>
</dbReference>
<keyword evidence="9" id="KW-0812">Transmembrane</keyword>
<evidence type="ECO:0000256" key="6">
    <source>
        <dbReference type="ARBA" id="ARBA00022777"/>
    </source>
</evidence>
<evidence type="ECO:0000256" key="4">
    <source>
        <dbReference type="ARBA" id="ARBA00022679"/>
    </source>
</evidence>
<keyword evidence="3" id="KW-0597">Phosphoprotein</keyword>
<keyword evidence="4" id="KW-0808">Transferase</keyword>
<dbReference type="SUPFAM" id="SSF55874">
    <property type="entry name" value="ATPase domain of HSP90 chaperone/DNA topoisomerase II/histidine kinase"/>
    <property type="match status" value="1"/>
</dbReference>
<gene>
    <name evidence="13" type="ORF">BJP25_31115</name>
</gene>
<comment type="catalytic activity">
    <reaction evidence="1">
        <text>ATP + protein L-histidine = ADP + protein N-phospho-L-histidine.</text>
        <dbReference type="EC" id="2.7.13.3"/>
    </reaction>
</comment>
<feature type="domain" description="Histidine kinase/HSP90-like ATPase" evidence="10">
    <location>
        <begin position="296"/>
        <end position="386"/>
    </location>
</feature>
<evidence type="ECO:0000256" key="3">
    <source>
        <dbReference type="ARBA" id="ARBA00022553"/>
    </source>
</evidence>
<accession>A0A1Q9LG58</accession>
<dbReference type="PANTHER" id="PTHR24421:SF10">
    <property type="entry name" value="NITRATE_NITRITE SENSOR PROTEIN NARQ"/>
    <property type="match status" value="1"/>
</dbReference>
<dbReference type="InterPro" id="IPR011712">
    <property type="entry name" value="Sig_transdc_His_kin_sub3_dim/P"/>
</dbReference>
<dbReference type="Gene3D" id="1.20.5.1930">
    <property type="match status" value="1"/>
</dbReference>
<dbReference type="GO" id="GO:0046983">
    <property type="term" value="F:protein dimerization activity"/>
    <property type="evidence" value="ECO:0007669"/>
    <property type="project" value="InterPro"/>
</dbReference>
<keyword evidence="9" id="KW-1133">Transmembrane helix</keyword>
<proteinExistence type="predicted"/>
<dbReference type="Proteomes" id="UP000186040">
    <property type="component" value="Unassembled WGS sequence"/>
</dbReference>
<dbReference type="CDD" id="cd16917">
    <property type="entry name" value="HATPase_UhpB-NarQ-NarX-like"/>
    <property type="match status" value="1"/>
</dbReference>
<feature type="domain" description="DUF7134" evidence="12">
    <location>
        <begin position="6"/>
        <end position="157"/>
    </location>
</feature>
<comment type="caution">
    <text evidence="13">The sequence shown here is derived from an EMBL/GenBank/DDBJ whole genome shotgun (WGS) entry which is preliminary data.</text>
</comment>
<keyword evidence="14" id="KW-1185">Reference proteome</keyword>
<feature type="transmembrane region" description="Helical" evidence="9">
    <location>
        <begin position="64"/>
        <end position="81"/>
    </location>
</feature>
<dbReference type="Pfam" id="PF23539">
    <property type="entry name" value="DUF7134"/>
    <property type="match status" value="1"/>
</dbReference>
<keyword evidence="5" id="KW-0547">Nucleotide-binding</keyword>
<keyword evidence="6 13" id="KW-0418">Kinase</keyword>
<dbReference type="EMBL" id="MKQR01000026">
    <property type="protein sequence ID" value="OLR91000.1"/>
    <property type="molecule type" value="Genomic_DNA"/>
</dbReference>
<feature type="transmembrane region" description="Helical" evidence="9">
    <location>
        <begin position="110"/>
        <end position="127"/>
    </location>
</feature>
<evidence type="ECO:0000256" key="5">
    <source>
        <dbReference type="ARBA" id="ARBA00022741"/>
    </source>
</evidence>
<feature type="transmembrane region" description="Helical" evidence="9">
    <location>
        <begin position="42"/>
        <end position="57"/>
    </location>
</feature>
<dbReference type="STRING" id="1193682.BJP25_31115"/>